<dbReference type="InterPro" id="IPR005467">
    <property type="entry name" value="His_kinase_dom"/>
</dbReference>
<dbReference type="Pfam" id="PF00512">
    <property type="entry name" value="HisKA"/>
    <property type="match status" value="1"/>
</dbReference>
<dbReference type="SMART" id="SM00388">
    <property type="entry name" value="HisKA"/>
    <property type="match status" value="1"/>
</dbReference>
<keyword evidence="4" id="KW-0969">Cilium</keyword>
<dbReference type="InterPro" id="IPR003594">
    <property type="entry name" value="HATPase_dom"/>
</dbReference>
<sequence>MSQSATSNQQLQEAFALFNQVSEQLTGSYQALQKQVTSLTRELGVARTERSRLLDELQMLQDEVAHSRRLSSMGQMTARLAHQIRTPLSTALLYASQLNKDELPRQQHNCFVERLLTGLRHLDHMVNDMLVFARDSRPYDEKNIFLPDVLEQVRESLLPQLEAQQATWAVTMDDDIPAVSGQREVLASVLSNLASNALNAGKEGVQLNWFIEVHHSQLLLVLEDNGPGVPESLREQIFDPFFTTRANGTGLGLAVVHAVIAAHHGTVELDTSYATGARFVVRLPIQQREQQLPSAMMKNHKKAVIARSRCA</sequence>
<dbReference type="PRINTS" id="PR00344">
    <property type="entry name" value="BCTRLSENSOR"/>
</dbReference>
<evidence type="ECO:0000256" key="2">
    <source>
        <dbReference type="SAM" id="Coils"/>
    </source>
</evidence>
<dbReference type="SUPFAM" id="SSF55874">
    <property type="entry name" value="ATPase domain of HSP90 chaperone/DNA topoisomerase II/histidine kinase"/>
    <property type="match status" value="1"/>
</dbReference>
<keyword evidence="4" id="KW-0282">Flagellum</keyword>
<dbReference type="InterPro" id="IPR003661">
    <property type="entry name" value="HisK_dim/P_dom"/>
</dbReference>
<dbReference type="PROSITE" id="PS50109">
    <property type="entry name" value="HIS_KIN"/>
    <property type="match status" value="1"/>
</dbReference>
<protein>
    <submittedName>
        <fullName evidence="4">Flagellar sensor histidine kinase FleS</fullName>
    </submittedName>
</protein>
<gene>
    <name evidence="4" type="ORF">MNBD_GAMMA14-538</name>
</gene>
<name>A0A3B0YRM9_9ZZZZ</name>
<dbReference type="Pfam" id="PF02518">
    <property type="entry name" value="HATPase_c"/>
    <property type="match status" value="1"/>
</dbReference>
<feature type="domain" description="Histidine kinase" evidence="3">
    <location>
        <begin position="79"/>
        <end position="287"/>
    </location>
</feature>
<evidence type="ECO:0000256" key="1">
    <source>
        <dbReference type="ARBA" id="ARBA00022553"/>
    </source>
</evidence>
<keyword evidence="2" id="KW-0175">Coiled coil</keyword>
<dbReference type="GO" id="GO:0000155">
    <property type="term" value="F:phosphorelay sensor kinase activity"/>
    <property type="evidence" value="ECO:0007669"/>
    <property type="project" value="InterPro"/>
</dbReference>
<proteinExistence type="predicted"/>
<dbReference type="EMBL" id="UOFM01000556">
    <property type="protein sequence ID" value="VAW83528.1"/>
    <property type="molecule type" value="Genomic_DNA"/>
</dbReference>
<keyword evidence="1" id="KW-0597">Phosphoprotein</keyword>
<feature type="coiled-coil region" evidence="2">
    <location>
        <begin position="22"/>
        <end position="70"/>
    </location>
</feature>
<dbReference type="Gene3D" id="3.30.565.10">
    <property type="entry name" value="Histidine kinase-like ATPase, C-terminal domain"/>
    <property type="match status" value="1"/>
</dbReference>
<dbReference type="SUPFAM" id="SSF47384">
    <property type="entry name" value="Homodimeric domain of signal transducing histidine kinase"/>
    <property type="match status" value="1"/>
</dbReference>
<organism evidence="4">
    <name type="scientific">hydrothermal vent metagenome</name>
    <dbReference type="NCBI Taxonomy" id="652676"/>
    <lineage>
        <taxon>unclassified sequences</taxon>
        <taxon>metagenomes</taxon>
        <taxon>ecological metagenomes</taxon>
    </lineage>
</organism>
<evidence type="ECO:0000259" key="3">
    <source>
        <dbReference type="PROSITE" id="PS50109"/>
    </source>
</evidence>
<keyword evidence="4" id="KW-0418">Kinase</keyword>
<dbReference type="AlphaFoldDB" id="A0A3B0YRM9"/>
<dbReference type="InterPro" id="IPR036890">
    <property type="entry name" value="HATPase_C_sf"/>
</dbReference>
<dbReference type="InterPro" id="IPR004358">
    <property type="entry name" value="Sig_transdc_His_kin-like_C"/>
</dbReference>
<dbReference type="CDD" id="cd00082">
    <property type="entry name" value="HisKA"/>
    <property type="match status" value="1"/>
</dbReference>
<keyword evidence="4" id="KW-0966">Cell projection</keyword>
<evidence type="ECO:0000313" key="4">
    <source>
        <dbReference type="EMBL" id="VAW83528.1"/>
    </source>
</evidence>
<dbReference type="SMART" id="SM00387">
    <property type="entry name" value="HATPase_c"/>
    <property type="match status" value="1"/>
</dbReference>
<reference evidence="4" key="1">
    <citation type="submission" date="2018-06" db="EMBL/GenBank/DDBJ databases">
        <authorList>
            <person name="Zhirakovskaya E."/>
        </authorList>
    </citation>
    <scope>NUCLEOTIDE SEQUENCE</scope>
</reference>
<accession>A0A3B0YRM9</accession>
<dbReference type="InterPro" id="IPR036097">
    <property type="entry name" value="HisK_dim/P_sf"/>
</dbReference>
<dbReference type="Gene3D" id="1.10.287.130">
    <property type="match status" value="1"/>
</dbReference>
<dbReference type="PANTHER" id="PTHR43065:SF29">
    <property type="entry name" value="SENSOR PROTEIN KINASE FLES"/>
    <property type="match status" value="1"/>
</dbReference>
<keyword evidence="4" id="KW-0808">Transferase</keyword>
<dbReference type="PANTHER" id="PTHR43065">
    <property type="entry name" value="SENSOR HISTIDINE KINASE"/>
    <property type="match status" value="1"/>
</dbReference>